<dbReference type="GO" id="GO:0006071">
    <property type="term" value="P:glycerol metabolic process"/>
    <property type="evidence" value="ECO:0007669"/>
    <property type="project" value="UniProtKB-KW"/>
</dbReference>
<comment type="similarity">
    <text evidence="4 14">Belongs to the diacylglycerol acyltransferase family.</text>
</comment>
<keyword evidence="13" id="KW-0012">Acyltransferase</keyword>
<keyword evidence="7 14" id="KW-0812">Transmembrane</keyword>
<keyword evidence="12 14" id="KW-0472">Membrane</keyword>
<organism evidence="15 16">
    <name type="scientific">Calicophoron daubneyi</name>
    <name type="common">Rumen fluke</name>
    <name type="synonym">Paramphistomum daubneyi</name>
    <dbReference type="NCBI Taxonomy" id="300641"/>
    <lineage>
        <taxon>Eukaryota</taxon>
        <taxon>Metazoa</taxon>
        <taxon>Spiralia</taxon>
        <taxon>Lophotrochozoa</taxon>
        <taxon>Platyhelminthes</taxon>
        <taxon>Trematoda</taxon>
        <taxon>Digenea</taxon>
        <taxon>Plagiorchiida</taxon>
        <taxon>Pronocephalata</taxon>
        <taxon>Paramphistomoidea</taxon>
        <taxon>Paramphistomidae</taxon>
        <taxon>Calicophoron</taxon>
    </lineage>
</organism>
<keyword evidence="11" id="KW-0443">Lipid metabolism</keyword>
<comment type="caution">
    <text evidence="15">The sequence shown here is derived from an EMBL/GenBank/DDBJ whole genome shotgun (WGS) entry which is preliminary data.</text>
</comment>
<evidence type="ECO:0000256" key="8">
    <source>
        <dbReference type="ARBA" id="ARBA00022798"/>
    </source>
</evidence>
<dbReference type="EC" id="2.3.1.-" evidence="14"/>
<evidence type="ECO:0000256" key="9">
    <source>
        <dbReference type="ARBA" id="ARBA00022824"/>
    </source>
</evidence>
<dbReference type="InterPro" id="IPR007130">
    <property type="entry name" value="DAGAT"/>
</dbReference>
<evidence type="ECO:0000256" key="12">
    <source>
        <dbReference type="ARBA" id="ARBA00023136"/>
    </source>
</evidence>
<comment type="subcellular location">
    <subcellularLocation>
        <location evidence="1 14">Endoplasmic reticulum membrane</location>
        <topology evidence="1 14">Multi-pass membrane protein</topology>
    </subcellularLocation>
</comment>
<evidence type="ECO:0000256" key="10">
    <source>
        <dbReference type="ARBA" id="ARBA00022989"/>
    </source>
</evidence>
<dbReference type="PANTHER" id="PTHR12317:SF0">
    <property type="entry name" value="ACYLTRANSFERASE"/>
    <property type="match status" value="1"/>
</dbReference>
<dbReference type="Pfam" id="PF03982">
    <property type="entry name" value="DAGAT"/>
    <property type="match status" value="1"/>
</dbReference>
<name>A0AAV2T0H4_CALDB</name>
<dbReference type="CDD" id="cd07987">
    <property type="entry name" value="LPLAT_MGAT-like"/>
    <property type="match status" value="1"/>
</dbReference>
<dbReference type="Proteomes" id="UP001497525">
    <property type="component" value="Unassembled WGS sequence"/>
</dbReference>
<evidence type="ECO:0000256" key="1">
    <source>
        <dbReference type="ARBA" id="ARBA00004477"/>
    </source>
</evidence>
<evidence type="ECO:0000256" key="14">
    <source>
        <dbReference type="RuleBase" id="RU367023"/>
    </source>
</evidence>
<proteinExistence type="inferred from homology"/>
<gene>
    <name evidence="15" type="ORF">CDAUBV1_LOCUS2846</name>
</gene>
<evidence type="ECO:0000256" key="7">
    <source>
        <dbReference type="ARBA" id="ARBA00022692"/>
    </source>
</evidence>
<evidence type="ECO:0000256" key="5">
    <source>
        <dbReference type="ARBA" id="ARBA00022516"/>
    </source>
</evidence>
<protein>
    <recommendedName>
        <fullName evidence="14">Acyltransferase</fullName>
        <ecNumber evidence="14">2.3.1.-</ecNumber>
    </recommendedName>
</protein>
<dbReference type="AlphaFoldDB" id="A0AAV2T0H4"/>
<dbReference type="GO" id="GO:0004144">
    <property type="term" value="F:diacylglycerol O-acyltransferase activity"/>
    <property type="evidence" value="ECO:0007669"/>
    <property type="project" value="TreeGrafter"/>
</dbReference>
<keyword evidence="8" id="KW-0319">Glycerol metabolism</keyword>
<comment type="pathway">
    <text evidence="3">Lipid metabolism.</text>
</comment>
<evidence type="ECO:0000256" key="2">
    <source>
        <dbReference type="ARBA" id="ARBA00004771"/>
    </source>
</evidence>
<reference evidence="15" key="1">
    <citation type="submission" date="2024-06" db="EMBL/GenBank/DDBJ databases">
        <authorList>
            <person name="Liu X."/>
            <person name="Lenzi L."/>
            <person name="Haldenby T S."/>
            <person name="Uol C."/>
        </authorList>
    </citation>
    <scope>NUCLEOTIDE SEQUENCE</scope>
</reference>
<dbReference type="PANTHER" id="PTHR12317">
    <property type="entry name" value="DIACYLGLYCEROL O-ACYLTRANSFERASE"/>
    <property type="match status" value="1"/>
</dbReference>
<dbReference type="EMBL" id="CAXLJL010000069">
    <property type="protein sequence ID" value="CAL5130674.1"/>
    <property type="molecule type" value="Genomic_DNA"/>
</dbReference>
<evidence type="ECO:0000256" key="6">
    <source>
        <dbReference type="ARBA" id="ARBA00022679"/>
    </source>
</evidence>
<evidence type="ECO:0000313" key="15">
    <source>
        <dbReference type="EMBL" id="CAL5130674.1"/>
    </source>
</evidence>
<dbReference type="GO" id="GO:0019432">
    <property type="term" value="P:triglyceride biosynthetic process"/>
    <property type="evidence" value="ECO:0007669"/>
    <property type="project" value="TreeGrafter"/>
</dbReference>
<keyword evidence="9 14" id="KW-0256">Endoplasmic reticulum</keyword>
<dbReference type="GO" id="GO:0005789">
    <property type="term" value="C:endoplasmic reticulum membrane"/>
    <property type="evidence" value="ECO:0007669"/>
    <property type="project" value="UniProtKB-SubCell"/>
</dbReference>
<evidence type="ECO:0000256" key="13">
    <source>
        <dbReference type="ARBA" id="ARBA00023315"/>
    </source>
</evidence>
<evidence type="ECO:0000256" key="11">
    <source>
        <dbReference type="ARBA" id="ARBA00023098"/>
    </source>
</evidence>
<accession>A0AAV2T0H4</accession>
<keyword evidence="10 14" id="KW-1133">Transmembrane helix</keyword>
<feature type="transmembrane region" description="Helical" evidence="14">
    <location>
        <begin position="48"/>
        <end position="73"/>
    </location>
</feature>
<sequence length="428" mass="48499">MNLTESKEKREFDISHNVNNLPEGSLVVQSRHPVLNDDKSWSEWLAGYFLAMLFGLAQFIYWFSLLISIAYYIPVCGYYTTRRIVKFATHPSSDAETTNLNITTKSTSSAGETEPVWIAVLWGSLAIYLLYAYLDWGVEESGGHRIERLRHLHIWDYLANHFPSKLILSDELVKYSMGNGRKTDGGNNGGFNGLPTDKTYLVGYHPHGISPIGLFTNFMTEANQFSKVFPKLTPLMAGDSKHFCVPLWRDILLNLGVISVSEKSLMHVLDPHKEENKGNFVIVLVGGVPEMLESHPHHNVLYMRSRYGFFRLALQTGSSLIPCLTYGELSLVDQLPNEPGSATRSIQEYFLKRIGMPLPFPYPFGIGPFPHRVPVYTVVGAPILCERIAHPSREQVSHLKELYLKKLTDLYQRYRDSLDPEAGELIFV</sequence>
<feature type="transmembrane region" description="Helical" evidence="14">
    <location>
        <begin position="116"/>
        <end position="134"/>
    </location>
</feature>
<evidence type="ECO:0000256" key="3">
    <source>
        <dbReference type="ARBA" id="ARBA00005189"/>
    </source>
</evidence>
<comment type="pathway">
    <text evidence="2">Glycerolipid metabolism; triacylglycerol biosynthesis.</text>
</comment>
<keyword evidence="6 14" id="KW-0808">Transferase</keyword>
<evidence type="ECO:0000256" key="4">
    <source>
        <dbReference type="ARBA" id="ARBA00005420"/>
    </source>
</evidence>
<keyword evidence="5" id="KW-0444">Lipid biosynthesis</keyword>
<evidence type="ECO:0000313" key="16">
    <source>
        <dbReference type="Proteomes" id="UP001497525"/>
    </source>
</evidence>